<evidence type="ECO:0000256" key="1">
    <source>
        <dbReference type="ARBA" id="ARBA00004447"/>
    </source>
</evidence>
<dbReference type="KEGG" id="goe:100902092"/>
<evidence type="ECO:0000256" key="3">
    <source>
        <dbReference type="ARBA" id="ARBA00008919"/>
    </source>
</evidence>
<dbReference type="InterPro" id="IPR055270">
    <property type="entry name" value="Glyco_tran_10_C"/>
</dbReference>
<keyword evidence="8" id="KW-1133">Transmembrane helix</keyword>
<keyword evidence="9 12" id="KW-0333">Golgi apparatus</keyword>
<dbReference type="RefSeq" id="XP_003748249.1">
    <property type="nucleotide sequence ID" value="XM_003748201.1"/>
</dbReference>
<dbReference type="Proteomes" id="UP000694867">
    <property type="component" value="Unplaced"/>
</dbReference>
<proteinExistence type="inferred from homology"/>
<evidence type="ECO:0000256" key="12">
    <source>
        <dbReference type="RuleBase" id="RU003832"/>
    </source>
</evidence>
<gene>
    <name evidence="16" type="primary">LOC100902092</name>
</gene>
<protein>
    <recommendedName>
        <fullName evidence="12">Fucosyltransferase</fullName>
        <ecNumber evidence="12">2.4.1.-</ecNumber>
    </recommendedName>
</protein>
<reference evidence="16" key="1">
    <citation type="submission" date="2025-08" db="UniProtKB">
        <authorList>
            <consortium name="RefSeq"/>
        </authorList>
    </citation>
    <scope>IDENTIFICATION</scope>
</reference>
<dbReference type="Gene3D" id="3.40.50.11660">
    <property type="entry name" value="Glycosyl transferase family 10, C-terminal domain"/>
    <property type="match status" value="1"/>
</dbReference>
<dbReference type="AlphaFoldDB" id="A0AAJ6QYS7"/>
<comment type="subcellular location">
    <subcellularLocation>
        <location evidence="1 12">Golgi apparatus</location>
        <location evidence="1 12">Golgi stack membrane</location>
        <topology evidence="1 12">Single-pass type II membrane protein</topology>
    </subcellularLocation>
</comment>
<evidence type="ECO:0000313" key="16">
    <source>
        <dbReference type="RefSeq" id="XP_003748249.1"/>
    </source>
</evidence>
<comment type="pathway">
    <text evidence="2">Protein modification; protein glycosylation.</text>
</comment>
<dbReference type="Pfam" id="PF00852">
    <property type="entry name" value="Glyco_transf_10"/>
    <property type="match status" value="1"/>
</dbReference>
<name>A0AAJ6QYS7_9ACAR</name>
<dbReference type="InterPro" id="IPR031481">
    <property type="entry name" value="Glyco_tran_10_N"/>
</dbReference>
<sequence>MKLLTGLIMWKNLKMRWPSNSKASFLLFAVFWIYIVLATTTIVKTRSTADNLAAADTDSNLTRTYSISVWKVGARMKRRFLRSFGSKELDPFRFCSVSNCRLVTNDSEVERSDAVMFHLHLLEDLKANLPKRPNPEQLWIFFTDEAPYHTFMANRALKMKDLNGLFNLSMTYRSDSDIPVPYGRTVVLETPSEEDYASIVLRKTRNVTILGSNCGSKNRRWEYVRELQKYIDVNIYGGCGKPACPGHFTRDCDVIRDYRIYLAFENSNCDEYITEKLWYNAYSKYAIPVVMGGTRENYERLCPPNSFIHVEDFDSPQTLADYLSDILSHPDKLLAYHDWRRHYQVLNEHGYFGSPSLHLCRMCEAIQKPRQPQVLDHLEEWWSVKRDCRKSLF</sequence>
<keyword evidence="6 12" id="KW-0812">Transmembrane</keyword>
<keyword evidence="5 12" id="KW-0808">Transferase</keyword>
<dbReference type="FunFam" id="3.40.50.11660:FF:000004">
    <property type="entry name" value="Glycoprotein 3-alpha-L-fucosyltransferase A"/>
    <property type="match status" value="1"/>
</dbReference>
<keyword evidence="15" id="KW-1185">Reference proteome</keyword>
<dbReference type="InterPro" id="IPR038577">
    <property type="entry name" value="GT10-like_C_sf"/>
</dbReference>
<evidence type="ECO:0000256" key="5">
    <source>
        <dbReference type="ARBA" id="ARBA00022679"/>
    </source>
</evidence>
<accession>A0AAJ6QYS7</accession>
<feature type="domain" description="Fucosyltransferase N-terminal" evidence="14">
    <location>
        <begin position="94"/>
        <end position="183"/>
    </location>
</feature>
<evidence type="ECO:0000259" key="14">
    <source>
        <dbReference type="Pfam" id="PF17039"/>
    </source>
</evidence>
<organism evidence="15 16">
    <name type="scientific">Galendromus occidentalis</name>
    <name type="common">western predatory mite</name>
    <dbReference type="NCBI Taxonomy" id="34638"/>
    <lineage>
        <taxon>Eukaryota</taxon>
        <taxon>Metazoa</taxon>
        <taxon>Ecdysozoa</taxon>
        <taxon>Arthropoda</taxon>
        <taxon>Chelicerata</taxon>
        <taxon>Arachnida</taxon>
        <taxon>Acari</taxon>
        <taxon>Parasitiformes</taxon>
        <taxon>Mesostigmata</taxon>
        <taxon>Gamasina</taxon>
        <taxon>Phytoseioidea</taxon>
        <taxon>Phytoseiidae</taxon>
        <taxon>Typhlodrominae</taxon>
        <taxon>Galendromus</taxon>
    </lineage>
</organism>
<evidence type="ECO:0000256" key="2">
    <source>
        <dbReference type="ARBA" id="ARBA00004922"/>
    </source>
</evidence>
<keyword evidence="10" id="KW-0472">Membrane</keyword>
<evidence type="ECO:0000256" key="7">
    <source>
        <dbReference type="ARBA" id="ARBA00022968"/>
    </source>
</evidence>
<evidence type="ECO:0000256" key="6">
    <source>
        <dbReference type="ARBA" id="ARBA00022692"/>
    </source>
</evidence>
<dbReference type="SUPFAM" id="SSF53756">
    <property type="entry name" value="UDP-Glycosyltransferase/glycogen phosphorylase"/>
    <property type="match status" value="1"/>
</dbReference>
<dbReference type="Pfam" id="PF17039">
    <property type="entry name" value="Glyco_tran_10_N"/>
    <property type="match status" value="1"/>
</dbReference>
<evidence type="ECO:0000256" key="9">
    <source>
        <dbReference type="ARBA" id="ARBA00023034"/>
    </source>
</evidence>
<evidence type="ECO:0000256" key="8">
    <source>
        <dbReference type="ARBA" id="ARBA00022989"/>
    </source>
</evidence>
<dbReference type="GO" id="GO:0008417">
    <property type="term" value="F:fucosyltransferase activity"/>
    <property type="evidence" value="ECO:0007669"/>
    <property type="project" value="InterPro"/>
</dbReference>
<evidence type="ECO:0000256" key="4">
    <source>
        <dbReference type="ARBA" id="ARBA00022676"/>
    </source>
</evidence>
<evidence type="ECO:0000256" key="10">
    <source>
        <dbReference type="ARBA" id="ARBA00023136"/>
    </source>
</evidence>
<evidence type="ECO:0000259" key="13">
    <source>
        <dbReference type="Pfam" id="PF00852"/>
    </source>
</evidence>
<dbReference type="GO" id="GO:0032580">
    <property type="term" value="C:Golgi cisterna membrane"/>
    <property type="evidence" value="ECO:0007669"/>
    <property type="project" value="UniProtKB-SubCell"/>
</dbReference>
<dbReference type="PANTHER" id="PTHR48438:SF1">
    <property type="entry name" value="ALPHA-(1,3)-FUCOSYLTRANSFERASE C-RELATED"/>
    <property type="match status" value="1"/>
</dbReference>
<feature type="domain" description="Fucosyltransferase C-terminal" evidence="13">
    <location>
        <begin position="202"/>
        <end position="381"/>
    </location>
</feature>
<keyword evidence="11" id="KW-0325">Glycoprotein</keyword>
<dbReference type="GeneID" id="100902092"/>
<keyword evidence="4 12" id="KW-0328">Glycosyltransferase</keyword>
<dbReference type="EC" id="2.4.1.-" evidence="12"/>
<evidence type="ECO:0000256" key="11">
    <source>
        <dbReference type="ARBA" id="ARBA00023180"/>
    </source>
</evidence>
<keyword evidence="7" id="KW-0735">Signal-anchor</keyword>
<dbReference type="PANTHER" id="PTHR48438">
    <property type="entry name" value="ALPHA-(1,3)-FUCOSYLTRANSFERASE C-RELATED"/>
    <property type="match status" value="1"/>
</dbReference>
<dbReference type="InterPro" id="IPR001503">
    <property type="entry name" value="Glyco_trans_10"/>
</dbReference>
<evidence type="ECO:0000313" key="15">
    <source>
        <dbReference type="Proteomes" id="UP000694867"/>
    </source>
</evidence>
<comment type="similarity">
    <text evidence="3 12">Belongs to the glycosyltransferase 10 family.</text>
</comment>